<dbReference type="InterPro" id="IPR006571">
    <property type="entry name" value="TLDc_dom"/>
</dbReference>
<evidence type="ECO:0000313" key="2">
    <source>
        <dbReference type="EMBL" id="CAG8554034.1"/>
    </source>
</evidence>
<dbReference type="AlphaFoldDB" id="A0A9N9B5D1"/>
<sequence length="337" mass="38784">MVNNPNNSNDSSNDCSNNINWNVLEGKEFLEIWLAADEFMLDELERNVREFFEMKSERLRSNFIQILRLVYQNLSFERFRDETILYNLLNDEDYFVHDGVMWNLLIQWACAQSPKLNLIQLKNWKPQDFEILKFRIDHFLPFIKFGLISRNPKNDVLLKPNVILEDSKILNHSHAIMIARWIDTDGFDHKTYYSKCGGKSLTVVVATLSHSRFIVGGYYPINTQGSYPYEVFAGSMDAFIFSFGGGGENNSDEESSIISRVLKEHAHEAICRTVYGPGFGDSDLIIKLGIGNIGVGSCFGNNCLKKGVSGKKFYERKIIEMNTFNYDDIEVFQIIKI</sequence>
<protein>
    <submittedName>
        <fullName evidence="2">9823_t:CDS:1</fullName>
    </submittedName>
</protein>
<evidence type="ECO:0000259" key="1">
    <source>
        <dbReference type="Pfam" id="PF07534"/>
    </source>
</evidence>
<comment type="caution">
    <text evidence="2">The sequence shown here is derived from an EMBL/GenBank/DDBJ whole genome shotgun (WGS) entry which is preliminary data.</text>
</comment>
<dbReference type="Pfam" id="PF07534">
    <property type="entry name" value="TLD"/>
    <property type="match status" value="1"/>
</dbReference>
<organism evidence="2 3">
    <name type="scientific">Diversispora eburnea</name>
    <dbReference type="NCBI Taxonomy" id="1213867"/>
    <lineage>
        <taxon>Eukaryota</taxon>
        <taxon>Fungi</taxon>
        <taxon>Fungi incertae sedis</taxon>
        <taxon>Mucoromycota</taxon>
        <taxon>Glomeromycotina</taxon>
        <taxon>Glomeromycetes</taxon>
        <taxon>Diversisporales</taxon>
        <taxon>Diversisporaceae</taxon>
        <taxon>Diversispora</taxon>
    </lineage>
</organism>
<keyword evidence="3" id="KW-1185">Reference proteome</keyword>
<dbReference type="OrthoDB" id="2413077at2759"/>
<proteinExistence type="predicted"/>
<dbReference type="Proteomes" id="UP000789706">
    <property type="component" value="Unassembled WGS sequence"/>
</dbReference>
<name>A0A9N9B5D1_9GLOM</name>
<gene>
    <name evidence="2" type="ORF">DEBURN_LOCUS7247</name>
</gene>
<evidence type="ECO:0000313" key="3">
    <source>
        <dbReference type="Proteomes" id="UP000789706"/>
    </source>
</evidence>
<feature type="domain" description="TLDc" evidence="1">
    <location>
        <begin position="183"/>
        <end position="334"/>
    </location>
</feature>
<accession>A0A9N9B5D1</accession>
<dbReference type="EMBL" id="CAJVPK010000848">
    <property type="protein sequence ID" value="CAG8554034.1"/>
    <property type="molecule type" value="Genomic_DNA"/>
</dbReference>
<reference evidence="2" key="1">
    <citation type="submission" date="2021-06" db="EMBL/GenBank/DDBJ databases">
        <authorList>
            <person name="Kallberg Y."/>
            <person name="Tangrot J."/>
            <person name="Rosling A."/>
        </authorList>
    </citation>
    <scope>NUCLEOTIDE SEQUENCE</scope>
    <source>
        <strain evidence="2">AZ414A</strain>
    </source>
</reference>